<protein>
    <recommendedName>
        <fullName evidence="3">DegT/DnrJ/EryC1/StrS aminotransferase family protein</fullName>
    </recommendedName>
</protein>
<dbReference type="SUPFAM" id="SSF53383">
    <property type="entry name" value="PLP-dependent transferases"/>
    <property type="match status" value="1"/>
</dbReference>
<proteinExistence type="predicted"/>
<reference evidence="1 2" key="1">
    <citation type="submission" date="2017-09" db="EMBL/GenBank/DDBJ databases">
        <title>Biocontrol bacteria screening and application from spent mushroom substrate.</title>
        <authorList>
            <person name="Sun X."/>
        </authorList>
    </citation>
    <scope>NUCLEOTIDE SEQUENCE [LARGE SCALE GENOMIC DNA]</scope>
    <source>
        <strain evidence="1 2">100374</strain>
    </source>
</reference>
<organism evidence="1 2">
    <name type="scientific">Bacillus fungorum</name>
    <dbReference type="NCBI Taxonomy" id="2039284"/>
    <lineage>
        <taxon>Bacteria</taxon>
        <taxon>Bacillati</taxon>
        <taxon>Bacillota</taxon>
        <taxon>Bacilli</taxon>
        <taxon>Bacillales</taxon>
        <taxon>Bacillaceae</taxon>
        <taxon>Bacillus</taxon>
    </lineage>
</organism>
<comment type="caution">
    <text evidence="1">The sequence shown here is derived from an EMBL/GenBank/DDBJ whole genome shotgun (WGS) entry which is preliminary data.</text>
</comment>
<sequence>MIQKEIGGFFELELPHKGEYHTQAIRLNKARSALHYLLKTNRTKKIYLPHYMCHCILEPISALHIDYEFYNIDEKFYPIFHQIVDENEYFLYINYFGLCGENVQKVISNINNVIVDNTQAFFESPIEETNTIYSPRKFFGVPDGGYLYTNVKLEDKLPKDSSFSRLQFLAKRIDSSANDSYTLYQKNEKILTDEAPKRMSNLTQRMLQSINYEQVKKRRNDNFQYIHNELKAINELEWDTNNLNGPMVYPLFVRQENIKQLLISNNIYVATYWKEVLQYTKPNWFEHELTRYLVPLPIDQRYSIKEMRYIVQTVKNILS</sequence>
<evidence type="ECO:0008006" key="3">
    <source>
        <dbReference type="Google" id="ProtNLM"/>
    </source>
</evidence>
<dbReference type="RefSeq" id="WP_099683931.1">
    <property type="nucleotide sequence ID" value="NZ_JBOIRJ010000003.1"/>
</dbReference>
<keyword evidence="2" id="KW-1185">Reference proteome</keyword>
<accession>A0A2G6QHV3</accession>
<evidence type="ECO:0000313" key="1">
    <source>
        <dbReference type="EMBL" id="PIE95999.1"/>
    </source>
</evidence>
<dbReference type="Proteomes" id="UP000228484">
    <property type="component" value="Unassembled WGS sequence"/>
</dbReference>
<dbReference type="InterPro" id="IPR015424">
    <property type="entry name" value="PyrdxlP-dep_Trfase"/>
</dbReference>
<gene>
    <name evidence="1" type="ORF">CO726_08310</name>
</gene>
<name>A0A2G6QHV3_9BACI</name>
<dbReference type="EMBL" id="NWUW01000004">
    <property type="protein sequence ID" value="PIE95999.1"/>
    <property type="molecule type" value="Genomic_DNA"/>
</dbReference>
<evidence type="ECO:0000313" key="2">
    <source>
        <dbReference type="Proteomes" id="UP000228484"/>
    </source>
</evidence>
<dbReference type="AlphaFoldDB" id="A0A2G6QHV3"/>